<dbReference type="PANTHER" id="PTHR33376">
    <property type="match status" value="1"/>
</dbReference>
<keyword evidence="3 4" id="KW-0732">Signal</keyword>
<keyword evidence="6" id="KW-1185">Reference proteome</keyword>
<dbReference type="AlphaFoldDB" id="A0A1U7JHU9"/>
<dbReference type="InterPro" id="IPR018389">
    <property type="entry name" value="DctP_fam"/>
</dbReference>
<dbReference type="CDD" id="cd13603">
    <property type="entry name" value="PBP2_TRAP_Siap_TeaA_like"/>
    <property type="match status" value="1"/>
</dbReference>
<dbReference type="GO" id="GO:0055085">
    <property type="term" value="P:transmembrane transport"/>
    <property type="evidence" value="ECO:0007669"/>
    <property type="project" value="InterPro"/>
</dbReference>
<evidence type="ECO:0000256" key="4">
    <source>
        <dbReference type="SAM" id="SignalP"/>
    </source>
</evidence>
<evidence type="ECO:0000313" key="6">
    <source>
        <dbReference type="Proteomes" id="UP000185783"/>
    </source>
</evidence>
<evidence type="ECO:0000313" key="5">
    <source>
        <dbReference type="EMBL" id="OKL44262.1"/>
    </source>
</evidence>
<dbReference type="NCBIfam" id="NF037995">
    <property type="entry name" value="TRAP_S1"/>
    <property type="match status" value="1"/>
</dbReference>
<organism evidence="5 6">
    <name type="scientific">Pseudovibrio exalbescens</name>
    <dbReference type="NCBI Taxonomy" id="197461"/>
    <lineage>
        <taxon>Bacteria</taxon>
        <taxon>Pseudomonadati</taxon>
        <taxon>Pseudomonadota</taxon>
        <taxon>Alphaproteobacteria</taxon>
        <taxon>Hyphomicrobiales</taxon>
        <taxon>Stappiaceae</taxon>
        <taxon>Pseudovibrio</taxon>
    </lineage>
</organism>
<keyword evidence="2" id="KW-0813">Transport</keyword>
<dbReference type="EMBL" id="LVVZ01000014">
    <property type="protein sequence ID" value="OKL44262.1"/>
    <property type="molecule type" value="Genomic_DNA"/>
</dbReference>
<dbReference type="RefSeq" id="WP_036488476.1">
    <property type="nucleotide sequence ID" value="NZ_LVVZ01000014.1"/>
</dbReference>
<dbReference type="NCBIfam" id="TIGR00787">
    <property type="entry name" value="dctP"/>
    <property type="match status" value="1"/>
</dbReference>
<name>A0A1U7JHU9_9HYPH</name>
<feature type="signal peptide" evidence="4">
    <location>
        <begin position="1"/>
        <end position="30"/>
    </location>
</feature>
<protein>
    <submittedName>
        <fullName evidence="5">C4-dicarboxylate ABC transporter substrate-binding protein</fullName>
    </submittedName>
</protein>
<dbReference type="PIRSF" id="PIRSF006470">
    <property type="entry name" value="DctB"/>
    <property type="match status" value="1"/>
</dbReference>
<feature type="chain" id="PRO_5010567807" evidence="4">
    <location>
        <begin position="31"/>
        <end position="344"/>
    </location>
</feature>
<comment type="similarity">
    <text evidence="1">Belongs to the bacterial solute-binding protein 7 family.</text>
</comment>
<evidence type="ECO:0000256" key="2">
    <source>
        <dbReference type="ARBA" id="ARBA00022448"/>
    </source>
</evidence>
<dbReference type="OrthoDB" id="8673861at2"/>
<dbReference type="GO" id="GO:0030288">
    <property type="term" value="C:outer membrane-bounded periplasmic space"/>
    <property type="evidence" value="ECO:0007669"/>
    <property type="project" value="InterPro"/>
</dbReference>
<gene>
    <name evidence="5" type="ORF">A3843_07580</name>
</gene>
<evidence type="ECO:0000256" key="1">
    <source>
        <dbReference type="ARBA" id="ARBA00009023"/>
    </source>
</evidence>
<dbReference type="Gene3D" id="3.40.190.170">
    <property type="entry name" value="Bacterial extracellular solute-binding protein, family 7"/>
    <property type="match status" value="1"/>
</dbReference>
<proteinExistence type="inferred from homology"/>
<accession>A0A1U7JHU9</accession>
<dbReference type="InterPro" id="IPR038404">
    <property type="entry name" value="TRAP_DctP_sf"/>
</dbReference>
<sequence length="344" mass="37699">MTHFSKVARSAIACAITSGAFFAAVSSVNAADYTAQIGHLESTAQSRHIMLEKVADLVKERTDGAVEFQIFPQGQLGNQREMTEGVQLGIIQGTVSPAGFLGGFNPAVSVLDIPYLMPTDTEKAQKIRGGEFGEALLATFDSRGVKGVAVWPNGWKHMTSNQPLEKTADFEGQKFRVMDSKILISQFTSLGASAIVLPFNEVYTSLQTGVVDGQENPLDTIQRMKFYEVQDHMVLTNHGAFEDVVLFNQAWWASLPENYQTIITDTFEEVIPELVAHKAAAADEALAVIKESGTSIRELSDAERAEMREMMYPKARDAYLEATGDEGQKLIDIYEKAFADVSAQ</sequence>
<dbReference type="Pfam" id="PF03480">
    <property type="entry name" value="DctP"/>
    <property type="match status" value="1"/>
</dbReference>
<dbReference type="InterPro" id="IPR004682">
    <property type="entry name" value="TRAP_DctP"/>
</dbReference>
<dbReference type="PANTHER" id="PTHR33376:SF7">
    <property type="entry name" value="C4-DICARBOXYLATE-BINDING PROTEIN DCTB"/>
    <property type="match status" value="1"/>
</dbReference>
<evidence type="ECO:0000256" key="3">
    <source>
        <dbReference type="ARBA" id="ARBA00022729"/>
    </source>
</evidence>
<reference evidence="5 6" key="1">
    <citation type="submission" date="2016-03" db="EMBL/GenBank/DDBJ databases">
        <title>Genome sequence of Nesiotobacter sp. nov., a moderately halophilic alphaproteobacterium isolated from the Yellow Sea, China.</title>
        <authorList>
            <person name="Zhang G."/>
            <person name="Zhang R."/>
        </authorList>
    </citation>
    <scope>NUCLEOTIDE SEQUENCE [LARGE SCALE GENOMIC DNA]</scope>
    <source>
        <strain evidence="5 6">WB1-6</strain>
    </source>
</reference>
<comment type="caution">
    <text evidence="5">The sequence shown here is derived from an EMBL/GenBank/DDBJ whole genome shotgun (WGS) entry which is preliminary data.</text>
</comment>
<dbReference type="Proteomes" id="UP000185783">
    <property type="component" value="Unassembled WGS sequence"/>
</dbReference>
<dbReference type="STRING" id="197461.A3843_07580"/>